<dbReference type="PANTHER" id="PTHR46694">
    <property type="entry name" value="AT-RICH INTERACTIVE DOMAIN-CONTAINING PROTEIN 4"/>
    <property type="match status" value="1"/>
</dbReference>
<feature type="region of interest" description="Disordered" evidence="4">
    <location>
        <begin position="1022"/>
        <end position="1148"/>
    </location>
</feature>
<evidence type="ECO:0000259" key="6">
    <source>
        <dbReference type="PROSITE" id="PS51050"/>
    </source>
</evidence>
<dbReference type="Pfam" id="PF18755">
    <property type="entry name" value="RAMA"/>
    <property type="match status" value="1"/>
</dbReference>
<sequence length="1148" mass="122295">MTDRRAFTLQPLVEAGVFEPGENVLSCSVGGVEYFADLGPAGEIIFEGQFFKSPSAFSVFVKRKVNPSRKADDGWTSCKYRGELLSIYRPQLENLLGGDGRSGITASPLRSHTTAKARKKRSARKEVDSDFEESSYDDGMEPSVGPGMDYSGRLSPGPYEGNGYGDAFTTTSAPSPRRRRGRSRNVVKLEDDGMLDEEVDGGQQNRRQWHQQQAIAQHAHAMLSQTYNPQMTAYTFVQCENPDCTKWRKVPVSTVDPHGRWVCAMNPDPRYAMCGVPQQFTDEEIDGQLAQTEHSRHLAVCRRPPLGICTEAEFEEDLYGFLTQRGEAELANDLRNKRINCNNLPIDIFGLYREVVRHGGFVDNERYDDYNRWTGGINFGGKVFPRMKNYTPYNRATSVGNQLLNNYRKFLLAYEVCHRSKDLAGPLPTPSATNEPTHSDALAVLADVAGSAREEMEVAGQLQMHSPEPAKAPPQRARSKRGAESFAEDDGIGGPANGRKRSRVAEGVKGLDTDASVRFVTALRKIEFGSGRYPPGTLLLAQDPVDLSRHWPVVVAAVADLPRSVAGGSCASAAGVGFPLALADVSAKWKPEEAYPALVMGTQMMGWVETGSCRRYSQSAGDSALASLPPPDAAGCAHPQAQPGSDAHLNFLAAKALKFASQYSCCADPQQAISRGLTQAVGTALVAERLLELEARLPAEGSVCTTSFGVWQSWRRAVQRADSVNELVPQVLALAHQLNPAVLRRGAGEALWDELRFLLDMQPAEPPTLDSVSAQSQAGSATGPSVLSVDDAVSALTHAVDWARIGHFSLPAASSLPTPGAQAPRLRNGMKPQREPLKHAPLNAAYDDSRAVSPSSPGGHGAGLPPAHRRVMREAEPANSGHSGHTPRAQQPLRPEHPDNGAAAQRSAFSDFQPGAGEAGAARPGVPRGARGGGGTSRLQPVSRDASFGSGASREPAASPPSRLAHLGRDLRSGSFKFAQVLPKDGGDDGGDNMRPAETPRYPGERRGATDPFREQFLADAPGQYGQASDPGTAEQHASFGGELVGGNDTDDDPAAVNMHADADIDGDASGAAGGSGDGQGGAAKPDSFSTGSAYPREAEGEDLGGASRPDDTAEGEAPHGGGAKLDGTAAAAEAAPPIRQYPLMREV</sequence>
<evidence type="ECO:0000313" key="8">
    <source>
        <dbReference type="Proteomes" id="UP001491310"/>
    </source>
</evidence>
<protein>
    <recommendedName>
        <fullName evidence="9">ARID domain-containing protein</fullName>
    </recommendedName>
</protein>
<feature type="region of interest" description="Disordered" evidence="4">
    <location>
        <begin position="980"/>
        <end position="1009"/>
    </location>
</feature>
<feature type="compositionally biased region" description="Basic residues" evidence="4">
    <location>
        <begin position="113"/>
        <end position="123"/>
    </location>
</feature>
<keyword evidence="1" id="KW-0479">Metal-binding</keyword>
<dbReference type="Proteomes" id="UP001491310">
    <property type="component" value="Unassembled WGS sequence"/>
</dbReference>
<dbReference type="InterPro" id="IPR040843">
    <property type="entry name" value="RAMA"/>
</dbReference>
<evidence type="ECO:0000256" key="4">
    <source>
        <dbReference type="SAM" id="MobiDB-lite"/>
    </source>
</evidence>
<evidence type="ECO:0000259" key="5">
    <source>
        <dbReference type="PROSITE" id="PS51011"/>
    </source>
</evidence>
<evidence type="ECO:0000256" key="1">
    <source>
        <dbReference type="ARBA" id="ARBA00022723"/>
    </source>
</evidence>
<dbReference type="Gene3D" id="3.30.40.100">
    <property type="match status" value="1"/>
</dbReference>
<feature type="compositionally biased region" description="Gly residues" evidence="4">
    <location>
        <begin position="1072"/>
        <end position="1082"/>
    </location>
</feature>
<dbReference type="PROSITE" id="PS51050">
    <property type="entry name" value="ZF_CW"/>
    <property type="match status" value="1"/>
</dbReference>
<proteinExistence type="predicted"/>
<evidence type="ECO:0008006" key="9">
    <source>
        <dbReference type="Google" id="ProtNLM"/>
    </source>
</evidence>
<feature type="compositionally biased region" description="Basic residues" evidence="4">
    <location>
        <begin position="176"/>
        <end position="185"/>
    </location>
</feature>
<feature type="region of interest" description="Disordered" evidence="4">
    <location>
        <begin position="459"/>
        <end position="505"/>
    </location>
</feature>
<dbReference type="InterPro" id="IPR011124">
    <property type="entry name" value="Znf_CW"/>
</dbReference>
<dbReference type="InterPro" id="IPR001606">
    <property type="entry name" value="ARID_dom"/>
</dbReference>
<organism evidence="7 8">
    <name type="scientific">Coccomyxa subellipsoidea</name>
    <dbReference type="NCBI Taxonomy" id="248742"/>
    <lineage>
        <taxon>Eukaryota</taxon>
        <taxon>Viridiplantae</taxon>
        <taxon>Chlorophyta</taxon>
        <taxon>core chlorophytes</taxon>
        <taxon>Trebouxiophyceae</taxon>
        <taxon>Trebouxiophyceae incertae sedis</taxon>
        <taxon>Coccomyxaceae</taxon>
        <taxon>Coccomyxa</taxon>
    </lineage>
</organism>
<dbReference type="Pfam" id="PF07496">
    <property type="entry name" value="zf-CW"/>
    <property type="match status" value="1"/>
</dbReference>
<feature type="region of interest" description="Disordered" evidence="4">
    <location>
        <begin position="99"/>
        <end position="202"/>
    </location>
</feature>
<dbReference type="EMBL" id="JALJOT010000015">
    <property type="protein sequence ID" value="KAK9902798.1"/>
    <property type="molecule type" value="Genomic_DNA"/>
</dbReference>
<evidence type="ECO:0000256" key="2">
    <source>
        <dbReference type="ARBA" id="ARBA00022771"/>
    </source>
</evidence>
<feature type="compositionally biased region" description="Low complexity" evidence="4">
    <location>
        <begin position="914"/>
        <end position="929"/>
    </location>
</feature>
<feature type="region of interest" description="Disordered" evidence="4">
    <location>
        <begin position="875"/>
        <end position="967"/>
    </location>
</feature>
<reference evidence="7 8" key="1">
    <citation type="journal article" date="2024" name="Nat. Commun.">
        <title>Phylogenomics reveals the evolutionary origins of lichenization in chlorophyte algae.</title>
        <authorList>
            <person name="Puginier C."/>
            <person name="Libourel C."/>
            <person name="Otte J."/>
            <person name="Skaloud P."/>
            <person name="Haon M."/>
            <person name="Grisel S."/>
            <person name="Petersen M."/>
            <person name="Berrin J.G."/>
            <person name="Delaux P.M."/>
            <person name="Dal Grande F."/>
            <person name="Keller J."/>
        </authorList>
    </citation>
    <scope>NUCLEOTIDE SEQUENCE [LARGE SCALE GENOMIC DNA]</scope>
    <source>
        <strain evidence="7 8">SAG 216-7</strain>
    </source>
</reference>
<keyword evidence="2" id="KW-0863">Zinc-finger</keyword>
<dbReference type="InterPro" id="IPR042293">
    <property type="entry name" value="ARID4"/>
</dbReference>
<dbReference type="InterPro" id="IPR036431">
    <property type="entry name" value="ARID_dom_sf"/>
</dbReference>
<name>A0ABR2YD66_9CHLO</name>
<dbReference type="PROSITE" id="PS51011">
    <property type="entry name" value="ARID"/>
    <property type="match status" value="1"/>
</dbReference>
<feature type="compositionally biased region" description="Acidic residues" evidence="4">
    <location>
        <begin position="129"/>
        <end position="140"/>
    </location>
</feature>
<dbReference type="Gene3D" id="1.10.150.60">
    <property type="entry name" value="ARID DNA-binding domain"/>
    <property type="match status" value="1"/>
</dbReference>
<feature type="compositionally biased region" description="Low complexity" evidence="4">
    <location>
        <begin position="1126"/>
        <end position="1136"/>
    </location>
</feature>
<keyword evidence="8" id="KW-1185">Reference proteome</keyword>
<keyword evidence="3" id="KW-0862">Zinc</keyword>
<dbReference type="PANTHER" id="PTHR46694:SF1">
    <property type="entry name" value="AT-RICH INTERACTIVE DOMAIN-CONTAINING PROTEIN 4"/>
    <property type="match status" value="1"/>
</dbReference>
<gene>
    <name evidence="7" type="ORF">WJX75_006357</name>
</gene>
<feature type="region of interest" description="Disordered" evidence="4">
    <location>
        <begin position="811"/>
        <end position="835"/>
    </location>
</feature>
<feature type="domain" description="CW-type" evidence="6">
    <location>
        <begin position="228"/>
        <end position="282"/>
    </location>
</feature>
<feature type="domain" description="ARID" evidence="5">
    <location>
        <begin position="308"/>
        <end position="419"/>
    </location>
</feature>
<dbReference type="CDD" id="cd16100">
    <property type="entry name" value="ARID"/>
    <property type="match status" value="1"/>
</dbReference>
<dbReference type="SUPFAM" id="SSF46774">
    <property type="entry name" value="ARID-like"/>
    <property type="match status" value="1"/>
</dbReference>
<dbReference type="Pfam" id="PF01388">
    <property type="entry name" value="ARID"/>
    <property type="match status" value="1"/>
</dbReference>
<evidence type="ECO:0000313" key="7">
    <source>
        <dbReference type="EMBL" id="KAK9902798.1"/>
    </source>
</evidence>
<comment type="caution">
    <text evidence="7">The sequence shown here is derived from an EMBL/GenBank/DDBJ whole genome shotgun (WGS) entry which is preliminary data.</text>
</comment>
<accession>A0ABR2YD66</accession>
<evidence type="ECO:0000256" key="3">
    <source>
        <dbReference type="ARBA" id="ARBA00022833"/>
    </source>
</evidence>